<reference evidence="1 2" key="1">
    <citation type="journal article" date="2008" name="Virology">
        <title>Characterization of Pseudomonas chlororaphis myovirus 201varphi2-1 via genomic sequencing, mass spectrometry, and electron microscopy.</title>
        <authorList>
            <person name="Thomas J.A."/>
            <person name="Rolando M.R."/>
            <person name="Carroll C.A."/>
            <person name="Shen P.S."/>
            <person name="Belnap D.M."/>
            <person name="Weintraub S.T."/>
            <person name="Serwer P."/>
            <person name="Hardies S.C."/>
        </authorList>
    </citation>
    <scope>NUCLEOTIDE SEQUENCE</scope>
</reference>
<sequence length="145" mass="16489">MEHTRLVVEGRWVNRGCVGLPKWQLMVHPVVIKSQINKGYAGCIVLGDMDLPDLPIVDSQSPKTIDLTLHNFGQYSCNEGFEWQLLLTTPVPFIKDTAFEAQRKNGYVFLEDIKPKDTEDDLDMWIFESLSSLTGPRTISFTKES</sequence>
<dbReference type="EMBL" id="EU197055">
    <property type="protein sequence ID" value="ABY63193.1"/>
    <property type="molecule type" value="Genomic_DNA"/>
</dbReference>
<proteinExistence type="predicted"/>
<dbReference type="Proteomes" id="UP000002421">
    <property type="component" value="Segment"/>
</dbReference>
<keyword evidence="2" id="KW-1185">Reference proteome</keyword>
<protein>
    <submittedName>
        <fullName evidence="1">Uncharacterized protein</fullName>
    </submittedName>
</protein>
<accession>B3FJM8</accession>
<gene>
    <name evidence="1" type="ORF">201phi2-1p368</name>
</gene>
<organism evidence="1 2">
    <name type="scientific">Pseudomonas phage 201phi2-1</name>
    <name type="common">Pseudomonas chlororaphis phage 201phi2-1</name>
    <dbReference type="NCBI Taxonomy" id="198110"/>
    <lineage>
        <taxon>Viruses</taxon>
        <taxon>Duplodnaviria</taxon>
        <taxon>Heunggongvirae</taxon>
        <taxon>Uroviricota</taxon>
        <taxon>Caudoviricetes</taxon>
        <taxon>Chimalliviridae</taxon>
        <taxon>Serwervirus</taxon>
        <taxon>Serwervirus 201phi21</taxon>
    </lineage>
</organism>
<dbReference type="KEGG" id="vg:6372496"/>
<name>B3FJM8_BP201</name>
<dbReference type="RefSeq" id="YP_001957089.1">
    <property type="nucleotide sequence ID" value="NC_010821.1"/>
</dbReference>
<evidence type="ECO:0000313" key="2">
    <source>
        <dbReference type="Proteomes" id="UP000002421"/>
    </source>
</evidence>
<evidence type="ECO:0000313" key="1">
    <source>
        <dbReference type="EMBL" id="ABY63193.1"/>
    </source>
</evidence>
<organismHost>
    <name type="scientific">Pseudomonas chlororaphis</name>
    <dbReference type="NCBI Taxonomy" id="587753"/>
</organismHost>